<gene>
    <name evidence="12" type="ORF">g.21960</name>
</gene>
<dbReference type="Pfam" id="PF13465">
    <property type="entry name" value="zf-H2C2_2"/>
    <property type="match status" value="1"/>
</dbReference>
<protein>
    <recommendedName>
        <fullName evidence="11">C2H2-type domain-containing protein</fullName>
    </recommendedName>
</protein>
<feature type="domain" description="C2H2-type" evidence="11">
    <location>
        <begin position="168"/>
        <end position="195"/>
    </location>
</feature>
<dbReference type="AlphaFoldDB" id="A0A1B6C4B3"/>
<evidence type="ECO:0000256" key="2">
    <source>
        <dbReference type="ARBA" id="ARBA00022723"/>
    </source>
</evidence>
<feature type="domain" description="C2H2-type" evidence="11">
    <location>
        <begin position="224"/>
        <end position="251"/>
    </location>
</feature>
<evidence type="ECO:0000256" key="4">
    <source>
        <dbReference type="ARBA" id="ARBA00022771"/>
    </source>
</evidence>
<dbReference type="InterPro" id="IPR013087">
    <property type="entry name" value="Znf_C2H2_type"/>
</dbReference>
<dbReference type="EMBL" id="GEDC01028962">
    <property type="protein sequence ID" value="JAS08336.1"/>
    <property type="molecule type" value="Transcribed_RNA"/>
</dbReference>
<dbReference type="GO" id="GO:0005634">
    <property type="term" value="C:nucleus"/>
    <property type="evidence" value="ECO:0007669"/>
    <property type="project" value="UniProtKB-SubCell"/>
</dbReference>
<dbReference type="PANTHER" id="PTHR24394">
    <property type="entry name" value="ZINC FINGER PROTEIN"/>
    <property type="match status" value="1"/>
</dbReference>
<dbReference type="PROSITE" id="PS50157">
    <property type="entry name" value="ZINC_FINGER_C2H2_2"/>
    <property type="match status" value="5"/>
</dbReference>
<dbReference type="FunFam" id="3.30.160.60:FF:001485">
    <property type="entry name" value="Krueppel-related zinc finger protein"/>
    <property type="match status" value="2"/>
</dbReference>
<dbReference type="InterPro" id="IPR036236">
    <property type="entry name" value="Znf_C2H2_sf"/>
</dbReference>
<evidence type="ECO:0000256" key="9">
    <source>
        <dbReference type="ARBA" id="ARBA00023242"/>
    </source>
</evidence>
<dbReference type="GO" id="GO:0000981">
    <property type="term" value="F:DNA-binding transcription factor activity, RNA polymerase II-specific"/>
    <property type="evidence" value="ECO:0007669"/>
    <property type="project" value="TreeGrafter"/>
</dbReference>
<comment type="subcellular location">
    <subcellularLocation>
        <location evidence="1">Nucleus</location>
    </subcellularLocation>
</comment>
<dbReference type="GO" id="GO:0003677">
    <property type="term" value="F:DNA binding"/>
    <property type="evidence" value="ECO:0007669"/>
    <property type="project" value="UniProtKB-KW"/>
</dbReference>
<dbReference type="SUPFAM" id="SSF57667">
    <property type="entry name" value="beta-beta-alpha zinc fingers"/>
    <property type="match status" value="3"/>
</dbReference>
<feature type="domain" description="C2H2-type" evidence="11">
    <location>
        <begin position="140"/>
        <end position="167"/>
    </location>
</feature>
<dbReference type="PANTHER" id="PTHR24394:SF29">
    <property type="entry name" value="MYONEURIN"/>
    <property type="match status" value="1"/>
</dbReference>
<dbReference type="Gene3D" id="3.30.160.60">
    <property type="entry name" value="Classic Zinc Finger"/>
    <property type="match status" value="5"/>
</dbReference>
<keyword evidence="5" id="KW-0862">Zinc</keyword>
<keyword evidence="2" id="KW-0479">Metal-binding</keyword>
<keyword evidence="6" id="KW-0805">Transcription regulation</keyword>
<evidence type="ECO:0000256" key="6">
    <source>
        <dbReference type="ARBA" id="ARBA00023015"/>
    </source>
</evidence>
<evidence type="ECO:0000256" key="1">
    <source>
        <dbReference type="ARBA" id="ARBA00004123"/>
    </source>
</evidence>
<keyword evidence="4 10" id="KW-0863">Zinc-finger</keyword>
<accession>A0A1B6C4B3</accession>
<name>A0A1B6C4B3_9HEMI</name>
<keyword evidence="8" id="KW-0804">Transcription</keyword>
<dbReference type="GO" id="GO:0008270">
    <property type="term" value="F:zinc ion binding"/>
    <property type="evidence" value="ECO:0007669"/>
    <property type="project" value="UniProtKB-KW"/>
</dbReference>
<dbReference type="PROSITE" id="PS00028">
    <property type="entry name" value="ZINC_FINGER_C2H2_1"/>
    <property type="match status" value="5"/>
</dbReference>
<evidence type="ECO:0000313" key="12">
    <source>
        <dbReference type="EMBL" id="JAS08336.1"/>
    </source>
</evidence>
<feature type="non-terminal residue" evidence="12">
    <location>
        <position position="1"/>
    </location>
</feature>
<reference evidence="12" key="1">
    <citation type="submission" date="2015-12" db="EMBL/GenBank/DDBJ databases">
        <title>De novo transcriptome assembly of four potential Pierce s Disease insect vectors from Arizona vineyards.</title>
        <authorList>
            <person name="Tassone E.E."/>
        </authorList>
    </citation>
    <scope>NUCLEOTIDE SEQUENCE</scope>
</reference>
<evidence type="ECO:0000256" key="3">
    <source>
        <dbReference type="ARBA" id="ARBA00022737"/>
    </source>
</evidence>
<organism evidence="12">
    <name type="scientific">Clastoptera arizonana</name>
    <name type="common">Arizona spittle bug</name>
    <dbReference type="NCBI Taxonomy" id="38151"/>
    <lineage>
        <taxon>Eukaryota</taxon>
        <taxon>Metazoa</taxon>
        <taxon>Ecdysozoa</taxon>
        <taxon>Arthropoda</taxon>
        <taxon>Hexapoda</taxon>
        <taxon>Insecta</taxon>
        <taxon>Pterygota</taxon>
        <taxon>Neoptera</taxon>
        <taxon>Paraneoptera</taxon>
        <taxon>Hemiptera</taxon>
        <taxon>Auchenorrhyncha</taxon>
        <taxon>Cercopoidea</taxon>
        <taxon>Clastopteridae</taxon>
        <taxon>Clastoptera</taxon>
    </lineage>
</organism>
<keyword evidence="9" id="KW-0539">Nucleus</keyword>
<evidence type="ECO:0000259" key="11">
    <source>
        <dbReference type="PROSITE" id="PS50157"/>
    </source>
</evidence>
<evidence type="ECO:0000256" key="7">
    <source>
        <dbReference type="ARBA" id="ARBA00023125"/>
    </source>
</evidence>
<proteinExistence type="predicted"/>
<dbReference type="Pfam" id="PF00096">
    <property type="entry name" value="zf-C2H2"/>
    <property type="match status" value="3"/>
</dbReference>
<evidence type="ECO:0000256" key="5">
    <source>
        <dbReference type="ARBA" id="ARBA00022833"/>
    </source>
</evidence>
<feature type="domain" description="C2H2-type" evidence="11">
    <location>
        <begin position="196"/>
        <end position="223"/>
    </location>
</feature>
<feature type="domain" description="C2H2-type" evidence="11">
    <location>
        <begin position="252"/>
        <end position="279"/>
    </location>
</feature>
<dbReference type="FunFam" id="3.30.160.60:FF:000557">
    <property type="entry name" value="zinc finger and SCAN domain-containing protein 29"/>
    <property type="match status" value="1"/>
</dbReference>
<keyword evidence="3" id="KW-0677">Repeat</keyword>
<evidence type="ECO:0000256" key="10">
    <source>
        <dbReference type="PROSITE-ProRule" id="PRU00042"/>
    </source>
</evidence>
<dbReference type="FunFam" id="3.30.160.60:FF:001498">
    <property type="entry name" value="Zinc finger protein 404"/>
    <property type="match status" value="1"/>
</dbReference>
<keyword evidence="7" id="KW-0238">DNA-binding</keyword>
<dbReference type="FunFam" id="3.30.160.60:FF:002169">
    <property type="entry name" value="Zgc:174573"/>
    <property type="match status" value="1"/>
</dbReference>
<feature type="non-terminal residue" evidence="12">
    <location>
        <position position="287"/>
    </location>
</feature>
<dbReference type="SMART" id="SM00355">
    <property type="entry name" value="ZnF_C2H2"/>
    <property type="match status" value="5"/>
</dbReference>
<sequence>TSSKDDCLVEMWIKSEPDDPEVDPLLDTSQIKIKEEDSLVDPFPLDVTMIEPEVDLKITTAFVFNGIKIEEDLEKIVEQENNSDSYDLSQKIFKEESKMKILNDSEHSKIFEASSINNDQQVNLTLKSNNKLYKPGENSHECEDCGAKFTCKSKLKRHVRIHTGEKPYKCKLCDAKFNQLTGLKNHIRIHTGEKPYKCEYCDAEFRTNSTLIKHVRIHTGENPYKCDHCDAKFRYLSALKGHVRIHTGEEPYKCGHCDAKFNEKSSFNKHVKIHTDGKPYKCEHCDA</sequence>
<evidence type="ECO:0000256" key="8">
    <source>
        <dbReference type="ARBA" id="ARBA00023163"/>
    </source>
</evidence>